<reference evidence="14 21" key="4">
    <citation type="submission" date="2019-07" db="EMBL/GenBank/DDBJ databases">
        <title>Whole genome shotgun sequence of Enterococcus mundtii NBRC 100490.</title>
        <authorList>
            <person name="Hosoyama A."/>
            <person name="Uohara A."/>
            <person name="Ohji S."/>
            <person name="Ichikawa N."/>
        </authorList>
    </citation>
    <scope>NUCLEOTIDE SEQUENCE [LARGE SCALE GENOMIC DNA]</scope>
    <source>
        <strain evidence="14 21">NBRC 100490</strain>
    </source>
</reference>
<dbReference type="PANTHER" id="PTHR10210">
    <property type="entry name" value="RIBOSE-PHOSPHATE DIPHOSPHOKINASE FAMILY MEMBER"/>
    <property type="match status" value="1"/>
</dbReference>
<dbReference type="SUPFAM" id="SSF53271">
    <property type="entry name" value="PRTase-like"/>
    <property type="match status" value="2"/>
</dbReference>
<dbReference type="CDD" id="cd06223">
    <property type="entry name" value="PRTases_typeI"/>
    <property type="match status" value="1"/>
</dbReference>
<evidence type="ECO:0000259" key="13">
    <source>
        <dbReference type="Pfam" id="PF13793"/>
    </source>
</evidence>
<evidence type="ECO:0000256" key="11">
    <source>
        <dbReference type="ARBA" id="ARBA00061444"/>
    </source>
</evidence>
<dbReference type="GO" id="GO:0005737">
    <property type="term" value="C:cytoplasm"/>
    <property type="evidence" value="ECO:0007669"/>
    <property type="project" value="UniProtKB-SubCell"/>
</dbReference>
<dbReference type="EMBL" id="BJWA01000006">
    <property type="protein sequence ID" value="GEL80030.1"/>
    <property type="molecule type" value="Genomic_DNA"/>
</dbReference>
<evidence type="ECO:0000256" key="4">
    <source>
        <dbReference type="ARBA" id="ARBA00022727"/>
    </source>
</evidence>
<dbReference type="InterPro" id="IPR029057">
    <property type="entry name" value="PRTase-like"/>
</dbReference>
<gene>
    <name evidence="14" type="primary">prsA</name>
    <name evidence="12" type="synonym">prs</name>
    <name evidence="15" type="ORF">A5802_000151</name>
    <name evidence="17" type="ORF">C6N14_12965</name>
    <name evidence="16" type="ORF">CUS89_00465</name>
    <name evidence="14" type="ORF">EMU01_11740</name>
</gene>
<dbReference type="GeneID" id="60998440"/>
<dbReference type="GO" id="GO:0006164">
    <property type="term" value="P:purine nucleotide biosynthetic process"/>
    <property type="evidence" value="ECO:0007669"/>
    <property type="project" value="TreeGrafter"/>
</dbReference>
<dbReference type="EMBL" id="PUAP01000002">
    <property type="protein sequence ID" value="PQF25821.1"/>
    <property type="molecule type" value="Genomic_DNA"/>
</dbReference>
<evidence type="ECO:0000313" key="17">
    <source>
        <dbReference type="EMBL" id="PTO34276.1"/>
    </source>
</evidence>
<dbReference type="HAMAP" id="MF_00583_B">
    <property type="entry name" value="RibP_PPkinase_B"/>
    <property type="match status" value="1"/>
</dbReference>
<evidence type="ECO:0000313" key="18">
    <source>
        <dbReference type="Proteomes" id="UP000195024"/>
    </source>
</evidence>
<dbReference type="Pfam" id="PF13793">
    <property type="entry name" value="Pribosyltran_N"/>
    <property type="match status" value="1"/>
</dbReference>
<evidence type="ECO:0000256" key="7">
    <source>
        <dbReference type="ARBA" id="ARBA00022840"/>
    </source>
</evidence>
<proteinExistence type="inferred from homology"/>
<dbReference type="Proteomes" id="UP000321175">
    <property type="component" value="Unassembled WGS sequence"/>
</dbReference>
<evidence type="ECO:0000256" key="3">
    <source>
        <dbReference type="ARBA" id="ARBA00022723"/>
    </source>
</evidence>
<dbReference type="InterPro" id="IPR037515">
    <property type="entry name" value="Rib-P_diPkinase_bac"/>
</dbReference>
<evidence type="ECO:0000256" key="10">
    <source>
        <dbReference type="ARBA" id="ARBA00054914"/>
    </source>
</evidence>
<keyword evidence="8 12" id="KW-0460">Magnesium</keyword>
<dbReference type="GO" id="GO:0006015">
    <property type="term" value="P:5-phosphoribose 1-diphosphate biosynthetic process"/>
    <property type="evidence" value="ECO:0007669"/>
    <property type="project" value="UniProtKB-UniRule"/>
</dbReference>
<keyword evidence="7 12" id="KW-0067">ATP-binding</keyword>
<dbReference type="Proteomes" id="UP000244022">
    <property type="component" value="Unassembled WGS sequence"/>
</dbReference>
<evidence type="ECO:0000313" key="15">
    <source>
        <dbReference type="EMBL" id="OTP26440.1"/>
    </source>
</evidence>
<evidence type="ECO:0000256" key="2">
    <source>
        <dbReference type="ARBA" id="ARBA00022679"/>
    </source>
</evidence>
<feature type="binding site" evidence="12">
    <location>
        <begin position="43"/>
        <end position="45"/>
    </location>
    <ligand>
        <name>ATP</name>
        <dbReference type="ChEBI" id="CHEBI:30616"/>
    </ligand>
</feature>
<dbReference type="InterPro" id="IPR000836">
    <property type="entry name" value="PRTase_dom"/>
</dbReference>
<reference evidence="16 19" key="2">
    <citation type="journal article" date="2018" name="Pathog. Dis.">
        <title>Whole-genome sequencing based characterization of antimicrobial resistance in Enterococcus.</title>
        <authorList>
            <person name="Tyson G."/>
        </authorList>
    </citation>
    <scope>NUCLEOTIDE SEQUENCE [LARGE SCALE GENOMIC DNA]</scope>
    <source>
        <strain evidence="16 19">CVM N55263</strain>
    </source>
</reference>
<evidence type="ECO:0000313" key="19">
    <source>
        <dbReference type="Proteomes" id="UP000237934"/>
    </source>
</evidence>
<dbReference type="InterPro" id="IPR029099">
    <property type="entry name" value="Pribosyltran_N"/>
</dbReference>
<dbReference type="FunFam" id="3.40.50.2020:FF:000001">
    <property type="entry name" value="Ribose-phosphate pyrophosphokinase"/>
    <property type="match status" value="1"/>
</dbReference>
<evidence type="ECO:0000313" key="21">
    <source>
        <dbReference type="Proteomes" id="UP000321175"/>
    </source>
</evidence>
<dbReference type="GO" id="GO:0002189">
    <property type="term" value="C:ribose phosphate diphosphokinase complex"/>
    <property type="evidence" value="ECO:0007669"/>
    <property type="project" value="TreeGrafter"/>
</dbReference>
<evidence type="ECO:0000313" key="14">
    <source>
        <dbReference type="EMBL" id="GEL80030.1"/>
    </source>
</evidence>
<dbReference type="GO" id="GO:0005524">
    <property type="term" value="F:ATP binding"/>
    <property type="evidence" value="ECO:0007669"/>
    <property type="project" value="UniProtKB-KW"/>
</dbReference>
<evidence type="ECO:0000256" key="1">
    <source>
        <dbReference type="ARBA" id="ARBA00004996"/>
    </source>
</evidence>
<dbReference type="Proteomes" id="UP000237934">
    <property type="component" value="Unassembled WGS sequence"/>
</dbReference>
<comment type="subunit">
    <text evidence="12">Homohexamer.</text>
</comment>
<comment type="caution">
    <text evidence="15">The sequence shown here is derived from an EMBL/GenBank/DDBJ whole genome shotgun (WGS) entry which is preliminary data.</text>
</comment>
<dbReference type="NCBIfam" id="NF002686">
    <property type="entry name" value="PRK02458.1"/>
    <property type="match status" value="1"/>
</dbReference>
<sequence>MSKKYQDDTLKIFSLNGNRPLAEKIAKVFGTELGKSVVKQFSDGEISINIEESIRGDHVYIVQSTNAPVNDYYMELLIMIDAMKRASAKTINVVLPYYGYARQDRTAKPHEPITAKLIANMLEEAGATRVLTLDLHTVQVQGFFDIPVDNLFTMPLFAHYYRELGLVGDDIVVVSPKNSGVQRARSLSEYLNSTLAIVDHADEEVEGTAASYVIGNVQGKTCILVDDILNTGLTFARAAKVLKENGAKDIYVCASHGLLSEPAKEILDEAPIKDICITDSVYTPEDRHPENLTIVTCSNLMGEAVKRIHENTPMSPLFRLEEKSFR</sequence>
<evidence type="ECO:0000256" key="12">
    <source>
        <dbReference type="HAMAP-Rule" id="MF_00583"/>
    </source>
</evidence>
<feature type="binding site" evidence="12">
    <location>
        <begin position="102"/>
        <end position="103"/>
    </location>
    <ligand>
        <name>ATP</name>
        <dbReference type="ChEBI" id="CHEBI:30616"/>
    </ligand>
</feature>
<feature type="binding site" evidence="12">
    <location>
        <begin position="230"/>
        <end position="234"/>
    </location>
    <ligand>
        <name>D-ribose 5-phosphate</name>
        <dbReference type="ChEBI" id="CHEBI:78346"/>
    </ligand>
</feature>
<dbReference type="GO" id="GO:0009156">
    <property type="term" value="P:ribonucleoside monophosphate biosynthetic process"/>
    <property type="evidence" value="ECO:0007669"/>
    <property type="project" value="InterPro"/>
</dbReference>
<keyword evidence="6 12" id="KW-0418">Kinase</keyword>
<comment type="caution">
    <text evidence="12">Lacks conserved residue(s) required for the propagation of feature annotation.</text>
</comment>
<dbReference type="Pfam" id="PF14572">
    <property type="entry name" value="Pribosyl_synth"/>
    <property type="match status" value="1"/>
</dbReference>
<dbReference type="PROSITE" id="PS00114">
    <property type="entry name" value="PRPP_SYNTHASE"/>
    <property type="match status" value="1"/>
</dbReference>
<dbReference type="NCBIfam" id="NF002320">
    <property type="entry name" value="PRK01259.1"/>
    <property type="match status" value="1"/>
</dbReference>
<organism evidence="15 18">
    <name type="scientific">Enterococcus mundtii</name>
    <dbReference type="NCBI Taxonomy" id="53346"/>
    <lineage>
        <taxon>Bacteria</taxon>
        <taxon>Bacillati</taxon>
        <taxon>Bacillota</taxon>
        <taxon>Bacilli</taxon>
        <taxon>Lactobacillales</taxon>
        <taxon>Enterococcaceae</taxon>
        <taxon>Enterococcus</taxon>
    </lineage>
</organism>
<name>A0A1A6G807_ENTMU</name>
<evidence type="ECO:0000313" key="20">
    <source>
        <dbReference type="Proteomes" id="UP000244022"/>
    </source>
</evidence>
<dbReference type="NCBIfam" id="TIGR01251">
    <property type="entry name" value="ribP_PPkin"/>
    <property type="match status" value="1"/>
</dbReference>
<evidence type="ECO:0000256" key="5">
    <source>
        <dbReference type="ARBA" id="ARBA00022741"/>
    </source>
</evidence>
<protein>
    <recommendedName>
        <fullName evidence="12">Putative ribose-phosphate pyrophosphokinase</fullName>
        <shortName evidence="12">RPPK</shortName>
        <ecNumber evidence="12">2.7.6.1</ecNumber>
    </recommendedName>
    <alternativeName>
        <fullName evidence="12">5-phospho-D-ribosyl alpha-1-diphosphate synthase</fullName>
    </alternativeName>
    <alternativeName>
        <fullName evidence="12">Phosphoribosyl diphosphate synthase</fullName>
    </alternativeName>
    <alternativeName>
        <fullName evidence="12">Phosphoribosyl pyrophosphate synthase</fullName>
        <shortName evidence="12">P-Rib-PP synthase</shortName>
        <shortName evidence="12">PRPP synthase</shortName>
        <shortName evidence="12">PRPPase</shortName>
    </alternativeName>
</protein>
<accession>A0A1A6G807</accession>
<dbReference type="EMBL" id="NGMS01000001">
    <property type="protein sequence ID" value="OTP26440.1"/>
    <property type="molecule type" value="Genomic_DNA"/>
</dbReference>
<comment type="cofactor">
    <cofactor evidence="12">
        <name>Mg(2+)</name>
        <dbReference type="ChEBI" id="CHEBI:18420"/>
    </cofactor>
    <text evidence="12">Binds 1 Mg(2+) ion per subunit.</text>
</comment>
<reference evidence="15 18" key="1">
    <citation type="submission" date="2017-05" db="EMBL/GenBank/DDBJ databases">
        <title>The Genome Sequence of Enterococcus mundtii 6B1_DIV0119.</title>
        <authorList>
            <consortium name="The Broad Institute Genomics Platform"/>
            <consortium name="The Broad Institute Genomic Center for Infectious Diseases"/>
            <person name="Earl A."/>
            <person name="Manson A."/>
            <person name="Schwartman J."/>
            <person name="Gilmore M."/>
            <person name="Abouelleil A."/>
            <person name="Cao P."/>
            <person name="Chapman S."/>
            <person name="Cusick C."/>
            <person name="Shea T."/>
            <person name="Young S."/>
            <person name="Neafsey D."/>
            <person name="Nusbaum C."/>
            <person name="Birren B."/>
        </authorList>
    </citation>
    <scope>NUCLEOTIDE SEQUENCE [LARGE SCALE GENOMIC DNA]</scope>
    <source>
        <strain evidence="15 18">6B1_DIV0119</strain>
    </source>
</reference>
<dbReference type="GO" id="GO:0000287">
    <property type="term" value="F:magnesium ion binding"/>
    <property type="evidence" value="ECO:0007669"/>
    <property type="project" value="UniProtKB-UniRule"/>
</dbReference>
<reference evidence="17 20" key="3">
    <citation type="submission" date="2018-03" db="EMBL/GenBank/DDBJ databases">
        <title>Draft genome sequences of four Enterococcus mundtii strains isolated from beef slaughterhouses in Kenya.</title>
        <authorList>
            <person name="Wambui J."/>
            <person name="Stevens M."/>
            <person name="Njage P."/>
            <person name="Stephan R."/>
            <person name="Tasara T."/>
        </authorList>
    </citation>
    <scope>NUCLEOTIDE SEQUENCE [LARGE SCALE GENOMIC DNA]</scope>
    <source>
        <strain evidence="17 20">H18-EM</strain>
    </source>
</reference>
<comment type="similarity">
    <text evidence="11 12">Belongs to the ribose-phosphate pyrophosphokinase family. Class I subfamily.</text>
</comment>
<feature type="binding site" evidence="12">
    <location>
        <position position="226"/>
    </location>
    <ligand>
        <name>D-ribose 5-phosphate</name>
        <dbReference type="ChEBI" id="CHEBI:78346"/>
    </ligand>
</feature>
<comment type="pathway">
    <text evidence="1 12">Metabolic intermediate biosynthesis; 5-phospho-alpha-D-ribose 1-diphosphate biosynthesis; 5-phospho-alpha-D-ribose 1-diphosphate from D-ribose 5-phosphate (route I): step 1/1.</text>
</comment>
<dbReference type="GO" id="GO:0016301">
    <property type="term" value="F:kinase activity"/>
    <property type="evidence" value="ECO:0007669"/>
    <property type="project" value="UniProtKB-KW"/>
</dbReference>
<evidence type="ECO:0000256" key="6">
    <source>
        <dbReference type="ARBA" id="ARBA00022777"/>
    </source>
</evidence>
<keyword evidence="21" id="KW-1185">Reference proteome</keyword>
<dbReference type="InterPro" id="IPR000842">
    <property type="entry name" value="PRib_PP_synth_CS"/>
</dbReference>
<dbReference type="RefSeq" id="WP_019723536.1">
    <property type="nucleotide sequence ID" value="NZ_BJWA01000006.1"/>
</dbReference>
<comment type="function">
    <text evidence="10 12">Involved in the biosynthesis of the central metabolite phospho-alpha-D-ribosyl-1-pyrophosphate (PRPP) via the transfer of pyrophosphoryl group from ATP to 1-hydroxyl of ribose-5-phosphate (Rib-5-P).</text>
</comment>
<dbReference type="AlphaFoldDB" id="A0A1A6G807"/>
<dbReference type="EC" id="2.7.6.1" evidence="12"/>
<evidence type="ECO:0000256" key="9">
    <source>
        <dbReference type="ARBA" id="ARBA00049535"/>
    </source>
</evidence>
<keyword evidence="4 12" id="KW-0545">Nucleotide biosynthesis</keyword>
<keyword evidence="5 12" id="KW-0547">Nucleotide-binding</keyword>
<dbReference type="EMBL" id="PYGR01000077">
    <property type="protein sequence ID" value="PTO34276.1"/>
    <property type="molecule type" value="Genomic_DNA"/>
</dbReference>
<dbReference type="PANTHER" id="PTHR10210:SF41">
    <property type="entry name" value="RIBOSE-PHOSPHATE PYROPHOSPHOKINASE 1, CHLOROPLASTIC"/>
    <property type="match status" value="1"/>
</dbReference>
<dbReference type="Proteomes" id="UP000195024">
    <property type="component" value="Unassembled WGS sequence"/>
</dbReference>
<dbReference type="Gene3D" id="3.40.50.2020">
    <property type="match status" value="2"/>
</dbReference>
<feature type="binding site" evidence="12">
    <location>
        <position position="136"/>
    </location>
    <ligand>
        <name>Mg(2+)</name>
        <dbReference type="ChEBI" id="CHEBI:18420"/>
    </ligand>
</feature>
<evidence type="ECO:0000313" key="16">
    <source>
        <dbReference type="EMBL" id="PQF25821.1"/>
    </source>
</evidence>
<dbReference type="InterPro" id="IPR005946">
    <property type="entry name" value="Rib-P_diPkinase"/>
</dbReference>
<evidence type="ECO:0000256" key="8">
    <source>
        <dbReference type="ARBA" id="ARBA00022842"/>
    </source>
</evidence>
<feature type="domain" description="Ribose-phosphate pyrophosphokinase N-terminal" evidence="13">
    <location>
        <begin position="10"/>
        <end position="126"/>
    </location>
</feature>
<comment type="subcellular location">
    <subcellularLocation>
        <location evidence="12">Cytoplasm</location>
    </subcellularLocation>
</comment>
<dbReference type="SMART" id="SM01400">
    <property type="entry name" value="Pribosyltran_N"/>
    <property type="match status" value="1"/>
</dbReference>
<keyword evidence="12" id="KW-0963">Cytoplasm</keyword>
<dbReference type="UniPathway" id="UPA00087">
    <property type="reaction ID" value="UER00172"/>
</dbReference>
<dbReference type="GO" id="GO:0004749">
    <property type="term" value="F:ribose phosphate diphosphokinase activity"/>
    <property type="evidence" value="ECO:0007669"/>
    <property type="project" value="UniProtKB-UniRule"/>
</dbReference>
<comment type="catalytic activity">
    <reaction evidence="9 12">
        <text>D-ribose 5-phosphate + ATP = 5-phospho-alpha-D-ribose 1-diphosphate + AMP + H(+)</text>
        <dbReference type="Rhea" id="RHEA:15609"/>
        <dbReference type="ChEBI" id="CHEBI:15378"/>
        <dbReference type="ChEBI" id="CHEBI:30616"/>
        <dbReference type="ChEBI" id="CHEBI:58017"/>
        <dbReference type="ChEBI" id="CHEBI:78346"/>
        <dbReference type="ChEBI" id="CHEBI:456215"/>
        <dbReference type="EC" id="2.7.6.1"/>
    </reaction>
</comment>
<comment type="caution">
    <text evidence="12">Part of a set of proteins in which some residues (ACT_SITE, NP_BIND, REGION and BINDING) are not conserved.</text>
</comment>
<keyword evidence="3 12" id="KW-0479">Metal-binding</keyword>
<keyword evidence="2 12" id="KW-0808">Transferase</keyword>